<accession>A0A0E9XDV6</accession>
<sequence>MSGLTYALLEICLSANACRQNTAVVITGTIL</sequence>
<reference evidence="1" key="1">
    <citation type="submission" date="2014-11" db="EMBL/GenBank/DDBJ databases">
        <authorList>
            <person name="Amaro Gonzalez C."/>
        </authorList>
    </citation>
    <scope>NUCLEOTIDE SEQUENCE</scope>
</reference>
<evidence type="ECO:0000313" key="1">
    <source>
        <dbReference type="EMBL" id="JAI00642.1"/>
    </source>
</evidence>
<name>A0A0E9XDV6_ANGAN</name>
<protein>
    <submittedName>
        <fullName evidence="1">Uncharacterized protein</fullName>
    </submittedName>
</protein>
<proteinExistence type="predicted"/>
<dbReference type="AlphaFoldDB" id="A0A0E9XDV6"/>
<reference evidence="1" key="2">
    <citation type="journal article" date="2015" name="Fish Shellfish Immunol.">
        <title>Early steps in the European eel (Anguilla anguilla)-Vibrio vulnificus interaction in the gills: Role of the RtxA13 toxin.</title>
        <authorList>
            <person name="Callol A."/>
            <person name="Pajuelo D."/>
            <person name="Ebbesson L."/>
            <person name="Teles M."/>
            <person name="MacKenzie S."/>
            <person name="Amaro C."/>
        </authorList>
    </citation>
    <scope>NUCLEOTIDE SEQUENCE</scope>
</reference>
<dbReference type="EMBL" id="GBXM01007936">
    <property type="protein sequence ID" value="JAI00642.1"/>
    <property type="molecule type" value="Transcribed_RNA"/>
</dbReference>
<organism evidence="1">
    <name type="scientific">Anguilla anguilla</name>
    <name type="common">European freshwater eel</name>
    <name type="synonym">Muraena anguilla</name>
    <dbReference type="NCBI Taxonomy" id="7936"/>
    <lineage>
        <taxon>Eukaryota</taxon>
        <taxon>Metazoa</taxon>
        <taxon>Chordata</taxon>
        <taxon>Craniata</taxon>
        <taxon>Vertebrata</taxon>
        <taxon>Euteleostomi</taxon>
        <taxon>Actinopterygii</taxon>
        <taxon>Neopterygii</taxon>
        <taxon>Teleostei</taxon>
        <taxon>Anguilliformes</taxon>
        <taxon>Anguillidae</taxon>
        <taxon>Anguilla</taxon>
    </lineage>
</organism>